<dbReference type="Pfam" id="PF04488">
    <property type="entry name" value="Gly_transf_sug"/>
    <property type="match status" value="1"/>
</dbReference>
<sequence length="536" mass="60386">MTCITNTQSIPRIIHQTWHSPTYEDGQGTPESWQALNPDWQYRLWLDADLEAFVAEQYPDLIGLYRDYPTAVQRADLGRYLLLHHFGGIYADMDTDCLAPLDALAEQRRIVLCEEPRANWPALAPLGLERLLFNGTMASPAGHPFWLHLAQMAWRSRHAARKNVLLSTGPVLLTAAVERWSVPEDFSMNSCHLFAPVDSHGRPAEDPMSGDLAALRLSRHNWAGNWFSEVPETRFSRLKGRLRRARVARQSPVPPLGPEALEALDLAQLKARPPADELPQIAIFTPLRDAEPFLKDHWALIEALDWPKDKLRLVYCEGESRDDTRSRLQAFQKARAADFAGIEILGHDTGLDLPRAERWRPRHQFRRRAALASVRNHLIGKGLSDGDDWVLWLDVDVCAAPDDLLQQLLAAKAKIVTPDCVLTPGGPSYDMNASLDYGRPRDSEYYKYFLDGLFQPPANYEHRLHLHDLRFAERVELTSVGGTVLLVHGSVHRAGLGFAERPYKGLIETEAFGRMAHDAGVPPVGLPNIEVRHVQS</sequence>
<dbReference type="OrthoDB" id="277808at2"/>
<evidence type="ECO:0000313" key="4">
    <source>
        <dbReference type="Proteomes" id="UP000231655"/>
    </source>
</evidence>
<reference evidence="3 4" key="1">
    <citation type="submission" date="2017-09" db="EMBL/GenBank/DDBJ databases">
        <authorList>
            <person name="Ehlers B."/>
            <person name="Leendertz F.H."/>
        </authorList>
    </citation>
    <scope>NUCLEOTIDE SEQUENCE [LARGE SCALE GENOMIC DNA]</scope>
    <source>
        <strain evidence="3 4">CGMCC 1.12662</strain>
    </source>
</reference>
<dbReference type="InterPro" id="IPR029044">
    <property type="entry name" value="Nucleotide-diphossugar_trans"/>
</dbReference>
<dbReference type="Gene3D" id="3.90.550.10">
    <property type="entry name" value="Spore Coat Polysaccharide Biosynthesis Protein SpsA, Chain A"/>
    <property type="match status" value="1"/>
</dbReference>
<dbReference type="PANTHER" id="PTHR32385:SF15">
    <property type="entry name" value="INOSITOL PHOSPHOCERAMIDE MANNOSYLTRANSFERASE 1"/>
    <property type="match status" value="1"/>
</dbReference>
<accession>A0A285JFJ5</accession>
<dbReference type="Gene3D" id="3.90.550.20">
    <property type="match status" value="1"/>
</dbReference>
<keyword evidence="5" id="KW-1185">Reference proteome</keyword>
<dbReference type="GO" id="GO:0016020">
    <property type="term" value="C:membrane"/>
    <property type="evidence" value="ECO:0007669"/>
    <property type="project" value="GOC"/>
</dbReference>
<gene>
    <name evidence="2" type="ORF">CVM39_04130</name>
    <name evidence="3" type="ORF">SAMN06297129_3685</name>
</gene>
<organism evidence="3 4">
    <name type="scientific">Pseudooceanicola antarcticus</name>
    <dbReference type="NCBI Taxonomy" id="1247613"/>
    <lineage>
        <taxon>Bacteria</taxon>
        <taxon>Pseudomonadati</taxon>
        <taxon>Pseudomonadota</taxon>
        <taxon>Alphaproteobacteria</taxon>
        <taxon>Rhodobacterales</taxon>
        <taxon>Paracoccaceae</taxon>
        <taxon>Pseudooceanicola</taxon>
    </lineage>
</organism>
<dbReference type="InterPro" id="IPR007577">
    <property type="entry name" value="GlycoTrfase_DXD_sugar-bd_CS"/>
</dbReference>
<evidence type="ECO:0000313" key="2">
    <source>
        <dbReference type="EMBL" id="PJE30992.1"/>
    </source>
</evidence>
<protein>
    <submittedName>
        <fullName evidence="2">Glycosyl transferase</fullName>
    </submittedName>
    <submittedName>
        <fullName evidence="3">Glycosyltransferase sugar-binding region containing DXD motif-containing protein</fullName>
    </submittedName>
</protein>
<reference evidence="2 5" key="2">
    <citation type="journal article" date="2018" name="Int. J. Syst. Evol. Microbiol.">
        <title>Pseudooceanicola lipolyticus sp. nov., a marine alphaproteobacterium, reclassification of Oceanicola flagellatus as Pseudooceanicola flagellatus comb. nov. and emended description of the genus Pseudooceanicola.</title>
        <authorList>
            <person name="Huang M.-M."/>
            <person name="Guo L.-L."/>
            <person name="Wu Y.-H."/>
            <person name="Lai Q.-L."/>
            <person name="Shao Z.-Z."/>
            <person name="Wang C.-S."/>
            <person name="Wu M."/>
            <person name="Xu X.-W."/>
        </authorList>
    </citation>
    <scope>NUCLEOTIDE SEQUENCE [LARGE SCALE GENOMIC DNA]</scope>
    <source>
        <strain evidence="2 5">Ar-45</strain>
    </source>
</reference>
<dbReference type="Proteomes" id="UP000231655">
    <property type="component" value="Unassembled WGS sequence"/>
</dbReference>
<evidence type="ECO:0000313" key="5">
    <source>
        <dbReference type="Proteomes" id="UP000231702"/>
    </source>
</evidence>
<dbReference type="EMBL" id="PGTD01000011">
    <property type="protein sequence ID" value="PJE30992.1"/>
    <property type="molecule type" value="Genomic_DNA"/>
</dbReference>
<evidence type="ECO:0000313" key="3">
    <source>
        <dbReference type="EMBL" id="SNY59044.1"/>
    </source>
</evidence>
<dbReference type="Pfam" id="PF03452">
    <property type="entry name" value="Anp1"/>
    <property type="match status" value="1"/>
</dbReference>
<dbReference type="SUPFAM" id="SSF53448">
    <property type="entry name" value="Nucleotide-diphospho-sugar transferases"/>
    <property type="match status" value="2"/>
</dbReference>
<dbReference type="Proteomes" id="UP000231702">
    <property type="component" value="Unassembled WGS sequence"/>
</dbReference>
<dbReference type="RefSeq" id="WP_097147364.1">
    <property type="nucleotide sequence ID" value="NZ_OBEA01000008.1"/>
</dbReference>
<keyword evidence="1 3" id="KW-0808">Transferase</keyword>
<dbReference type="AlphaFoldDB" id="A0A285JFJ5"/>
<dbReference type="InterPro" id="IPR051706">
    <property type="entry name" value="Glycosyltransferase_domain"/>
</dbReference>
<evidence type="ECO:0000256" key="1">
    <source>
        <dbReference type="ARBA" id="ARBA00022679"/>
    </source>
</evidence>
<name>A0A285JFJ5_9RHOB</name>
<proteinExistence type="predicted"/>
<dbReference type="GO" id="GO:0051999">
    <property type="term" value="P:mannosyl-inositol phosphorylceramide biosynthetic process"/>
    <property type="evidence" value="ECO:0007669"/>
    <property type="project" value="TreeGrafter"/>
</dbReference>
<dbReference type="EMBL" id="OBEA01000008">
    <property type="protein sequence ID" value="SNY59044.1"/>
    <property type="molecule type" value="Genomic_DNA"/>
</dbReference>
<dbReference type="CDD" id="cd00761">
    <property type="entry name" value="Glyco_tranf_GTA_type"/>
    <property type="match status" value="1"/>
</dbReference>
<dbReference type="GO" id="GO:0000030">
    <property type="term" value="F:mannosyltransferase activity"/>
    <property type="evidence" value="ECO:0007669"/>
    <property type="project" value="TreeGrafter"/>
</dbReference>
<dbReference type="PANTHER" id="PTHR32385">
    <property type="entry name" value="MANNOSYL PHOSPHORYLINOSITOL CERAMIDE SYNTHASE"/>
    <property type="match status" value="1"/>
</dbReference>